<feature type="domain" description="NF-kappa-B essential modulator NEMO CC2-LZ" evidence="4">
    <location>
        <begin position="519"/>
        <end position="602"/>
    </location>
</feature>
<dbReference type="PANTHER" id="PTHR31553">
    <property type="entry name" value="NF-KAPPA-B ESSENTIAL MODULATOR"/>
    <property type="match status" value="1"/>
</dbReference>
<dbReference type="InterPro" id="IPR051301">
    <property type="entry name" value="Optineurin/NFkB_EssMod"/>
</dbReference>
<accession>A0ABQ7QAF2</accession>
<feature type="coiled-coil region" evidence="2">
    <location>
        <begin position="219"/>
        <end position="281"/>
    </location>
</feature>
<dbReference type="Pfam" id="PF16516">
    <property type="entry name" value="CC2-LZ"/>
    <property type="match status" value="1"/>
</dbReference>
<feature type="coiled-coil region" evidence="2">
    <location>
        <begin position="578"/>
        <end position="612"/>
    </location>
</feature>
<comment type="caution">
    <text evidence="5">The sequence shown here is derived from an EMBL/GenBank/DDBJ whole genome shotgun (WGS) entry which is preliminary data.</text>
</comment>
<dbReference type="Gene3D" id="1.20.5.390">
    <property type="entry name" value="L1 transposable element, trimerization domain"/>
    <property type="match status" value="1"/>
</dbReference>
<feature type="coiled-coil region" evidence="2">
    <location>
        <begin position="322"/>
        <end position="384"/>
    </location>
</feature>
<reference evidence="5 6" key="1">
    <citation type="submission" date="2021-06" db="EMBL/GenBank/DDBJ databases">
        <title>A haploid diamondback moth (Plutella xylostella L.) genome assembly resolves 31 chromosomes and identifies a diamide resistance mutation.</title>
        <authorList>
            <person name="Ward C.M."/>
            <person name="Perry K.D."/>
            <person name="Baker G."/>
            <person name="Powis K."/>
            <person name="Heckel D.G."/>
            <person name="Baxter S.W."/>
        </authorList>
    </citation>
    <scope>NUCLEOTIDE SEQUENCE [LARGE SCALE GENOMIC DNA]</scope>
    <source>
        <strain evidence="5 6">LV</strain>
        <tissue evidence="5">Single pupa</tissue>
    </source>
</reference>
<dbReference type="Gene3D" id="1.20.5.990">
    <property type="entry name" value="Nemo cc2-lz domain - 1d5 darpin complex"/>
    <property type="match status" value="1"/>
</dbReference>
<keyword evidence="1 2" id="KW-0175">Coiled coil</keyword>
<name>A0ABQ7QAF2_PLUXY</name>
<protein>
    <recommendedName>
        <fullName evidence="4">NF-kappa-B essential modulator NEMO CC2-LZ domain-containing protein</fullName>
    </recommendedName>
</protein>
<feature type="compositionally biased region" description="Polar residues" evidence="3">
    <location>
        <begin position="165"/>
        <end position="192"/>
    </location>
</feature>
<proteinExistence type="predicted"/>
<feature type="region of interest" description="Disordered" evidence="3">
    <location>
        <begin position="161"/>
        <end position="203"/>
    </location>
</feature>
<evidence type="ECO:0000313" key="6">
    <source>
        <dbReference type="Proteomes" id="UP000823941"/>
    </source>
</evidence>
<evidence type="ECO:0000256" key="3">
    <source>
        <dbReference type="SAM" id="MobiDB-lite"/>
    </source>
</evidence>
<evidence type="ECO:0000313" key="5">
    <source>
        <dbReference type="EMBL" id="KAG7301729.1"/>
    </source>
</evidence>
<sequence length="679" mass="75370">MASTLASVEDESFIILGSSPGTSMDAKCNGAGLPITETPLKAADIEEAMKDLSLTANMAFKAHFKLGDCPSPASLMAASTIVSEDKTTEQLQKRFGEILDENVILKETLKQNNESMKEQFLLIASCQEDMLNTHKMHREKFEETRGLVEKLRQENKKLKMEMSRLSDSTSNSQPNSVNAAVDSLTKSQQLPDQSGDKSGEQSAPLSTIEFVTSPDDDVINKLTAQLELVEKQRRQVIVDNEKLSWQKESLESIVDATSKERDALKEKLRNAELESSRREEALVDEMRMLKFHFEQLHKKHEQCSGSAQGASTEELNRRDATIQQLERKVTALSGELQAAQMKIFEHESVKMELARQKAGNADIVKMYREQLQDLHNRLKEAQTTVFQPIRFSMSTDCDESSSEFASFVSNVKLYDRTLKHLADLLNAITHGTSDSLVESLGLVQSLQGLKLDRVSADEARASVGELKTMLERQHSAALNHIAQIRSTLGIFEGIFQDYKDILKKGLTKQEKPPQSSNVEALTAALLARGTEIEELKLELQGARAQLLASVSLTQDEAALLQAQLDVYKSDFEAERSCREKMASQKEELATALRAEQKKTKELTEQLDEVRKLNPVVHKSAVAKKKAAVAATAAAAASGAASGAATGNMVYKCPKCMRFSSDQYHVMEDHFDLCLDADYM</sequence>
<organism evidence="5 6">
    <name type="scientific">Plutella xylostella</name>
    <name type="common">Diamondback moth</name>
    <name type="synonym">Plutella maculipennis</name>
    <dbReference type="NCBI Taxonomy" id="51655"/>
    <lineage>
        <taxon>Eukaryota</taxon>
        <taxon>Metazoa</taxon>
        <taxon>Ecdysozoa</taxon>
        <taxon>Arthropoda</taxon>
        <taxon>Hexapoda</taxon>
        <taxon>Insecta</taxon>
        <taxon>Pterygota</taxon>
        <taxon>Neoptera</taxon>
        <taxon>Endopterygota</taxon>
        <taxon>Lepidoptera</taxon>
        <taxon>Glossata</taxon>
        <taxon>Ditrysia</taxon>
        <taxon>Yponomeutoidea</taxon>
        <taxon>Plutellidae</taxon>
        <taxon>Plutella</taxon>
    </lineage>
</organism>
<dbReference type="EMBL" id="JAHIBW010000019">
    <property type="protein sequence ID" value="KAG7301729.1"/>
    <property type="molecule type" value="Genomic_DNA"/>
</dbReference>
<keyword evidence="6" id="KW-1185">Reference proteome</keyword>
<evidence type="ECO:0000256" key="2">
    <source>
        <dbReference type="SAM" id="Coils"/>
    </source>
</evidence>
<dbReference type="PANTHER" id="PTHR31553:SF1">
    <property type="entry name" value="NF-KAPPA-B ESSENTIAL MODULATOR"/>
    <property type="match status" value="1"/>
</dbReference>
<evidence type="ECO:0000256" key="1">
    <source>
        <dbReference type="ARBA" id="ARBA00023054"/>
    </source>
</evidence>
<evidence type="ECO:0000259" key="4">
    <source>
        <dbReference type="Pfam" id="PF16516"/>
    </source>
</evidence>
<dbReference type="Proteomes" id="UP000823941">
    <property type="component" value="Chromosome 19"/>
</dbReference>
<gene>
    <name evidence="5" type="ORF">JYU34_014716</name>
</gene>
<dbReference type="InterPro" id="IPR032419">
    <property type="entry name" value="CC2-LZ_dom"/>
</dbReference>